<sequence length="105" mass="11622">MVTPQAKQEATSRGMGGRVKKRRKKKEDLLIIFKQLSSFQLQKKVQGEKPSNQAITRDESLIVATKTPLSPFLFPLHAHFCNTATKTCSSVTGVDDPSHLASKLL</sequence>
<dbReference type="AlphaFoldDB" id="A0A9D3XPN6"/>
<comment type="caution">
    <text evidence="2">The sequence shown here is derived from an EMBL/GenBank/DDBJ whole genome shotgun (WGS) entry which is preliminary data.</text>
</comment>
<feature type="region of interest" description="Disordered" evidence="1">
    <location>
        <begin position="1"/>
        <end position="24"/>
    </location>
</feature>
<name>A0A9D3XPN6_9SAUR</name>
<accession>A0A9D3XPN6</accession>
<feature type="compositionally biased region" description="Polar residues" evidence="1">
    <location>
        <begin position="1"/>
        <end position="11"/>
    </location>
</feature>
<gene>
    <name evidence="2" type="ORF">KIL84_014407</name>
</gene>
<proteinExistence type="predicted"/>
<protein>
    <submittedName>
        <fullName evidence="2">Uncharacterized protein</fullName>
    </submittedName>
</protein>
<evidence type="ECO:0000313" key="2">
    <source>
        <dbReference type="EMBL" id="KAH1183791.1"/>
    </source>
</evidence>
<evidence type="ECO:0000256" key="1">
    <source>
        <dbReference type="SAM" id="MobiDB-lite"/>
    </source>
</evidence>
<dbReference type="EMBL" id="JAHDVG010000465">
    <property type="protein sequence ID" value="KAH1183791.1"/>
    <property type="molecule type" value="Genomic_DNA"/>
</dbReference>
<keyword evidence="3" id="KW-1185">Reference proteome</keyword>
<reference evidence="2" key="1">
    <citation type="submission" date="2021-09" db="EMBL/GenBank/DDBJ databases">
        <title>The genome of Mauremys mutica provides insights into the evolution of semi-aquatic lifestyle.</title>
        <authorList>
            <person name="Gong S."/>
            <person name="Gao Y."/>
        </authorList>
    </citation>
    <scope>NUCLEOTIDE SEQUENCE</scope>
    <source>
        <strain evidence="2">MM-2020</strain>
        <tissue evidence="2">Muscle</tissue>
    </source>
</reference>
<dbReference type="Proteomes" id="UP000827986">
    <property type="component" value="Unassembled WGS sequence"/>
</dbReference>
<evidence type="ECO:0000313" key="3">
    <source>
        <dbReference type="Proteomes" id="UP000827986"/>
    </source>
</evidence>
<organism evidence="2 3">
    <name type="scientific">Mauremys mutica</name>
    <name type="common">yellowpond turtle</name>
    <dbReference type="NCBI Taxonomy" id="74926"/>
    <lineage>
        <taxon>Eukaryota</taxon>
        <taxon>Metazoa</taxon>
        <taxon>Chordata</taxon>
        <taxon>Craniata</taxon>
        <taxon>Vertebrata</taxon>
        <taxon>Euteleostomi</taxon>
        <taxon>Archelosauria</taxon>
        <taxon>Testudinata</taxon>
        <taxon>Testudines</taxon>
        <taxon>Cryptodira</taxon>
        <taxon>Durocryptodira</taxon>
        <taxon>Testudinoidea</taxon>
        <taxon>Geoemydidae</taxon>
        <taxon>Geoemydinae</taxon>
        <taxon>Mauremys</taxon>
    </lineage>
</organism>